<evidence type="ECO:0000313" key="3">
    <source>
        <dbReference type="Proteomes" id="UP000030853"/>
    </source>
</evidence>
<dbReference type="EMBL" id="JTJJ01000029">
    <property type="protein sequence ID" value="KHJ68717.1"/>
    <property type="molecule type" value="Genomic_DNA"/>
</dbReference>
<evidence type="ECO:0000259" key="1">
    <source>
        <dbReference type="Pfam" id="PF18593"/>
    </source>
</evidence>
<comment type="caution">
    <text evidence="2">The sequence shown here is derived from an EMBL/GenBank/DDBJ whole genome shotgun (WGS) entry which is preliminary data.</text>
</comment>
<reference evidence="2 3" key="1">
    <citation type="submission" date="2014-11" db="EMBL/GenBank/DDBJ databases">
        <title>Genome sequencing of Pantoea rodasii ND03.</title>
        <authorList>
            <person name="Muhamad Yunos N.Y."/>
            <person name="Chan K.-G."/>
        </authorList>
    </citation>
    <scope>NUCLEOTIDE SEQUENCE [LARGE SCALE GENOMIC DNA]</scope>
    <source>
        <strain evidence="2 3">ND03</strain>
    </source>
</reference>
<dbReference type="RefSeq" id="WP_039329941.1">
    <property type="nucleotide sequence ID" value="NZ_JTJJ01000029.1"/>
</dbReference>
<dbReference type="Proteomes" id="UP000030853">
    <property type="component" value="Unassembled WGS sequence"/>
</dbReference>
<accession>A0A0B1RBX6</accession>
<gene>
    <name evidence="2" type="ORF">QU24_08140</name>
</gene>
<protein>
    <recommendedName>
        <fullName evidence="1">CdiI immunity protein domain-containing protein</fullName>
    </recommendedName>
</protein>
<organism evidence="2 3">
    <name type="scientific">Pantoea rodasii</name>
    <dbReference type="NCBI Taxonomy" id="1076549"/>
    <lineage>
        <taxon>Bacteria</taxon>
        <taxon>Pseudomonadati</taxon>
        <taxon>Pseudomonadota</taxon>
        <taxon>Gammaproteobacteria</taxon>
        <taxon>Enterobacterales</taxon>
        <taxon>Erwiniaceae</taxon>
        <taxon>Pantoea</taxon>
    </lineage>
</organism>
<sequence>MQNFHFLDQLIFGYFNQDADIINDGEDTIEGTVQIFKKSAPDWMLKDLVEEVDDFISTYADGVEEEFKKRYEFDFAPELWETTVHEFLMTVRQICSQK</sequence>
<proteinExistence type="predicted"/>
<dbReference type="AlphaFoldDB" id="A0A0B1RBX6"/>
<feature type="domain" description="CdiI immunity protein" evidence="1">
    <location>
        <begin position="3"/>
        <end position="93"/>
    </location>
</feature>
<evidence type="ECO:0000313" key="2">
    <source>
        <dbReference type="EMBL" id="KHJ68717.1"/>
    </source>
</evidence>
<name>A0A0B1RBX6_9GAMM</name>
<dbReference type="Pfam" id="PF18593">
    <property type="entry name" value="CdiI_2"/>
    <property type="match status" value="1"/>
</dbReference>
<dbReference type="InterPro" id="IPR041129">
    <property type="entry name" value="CdiI_2"/>
</dbReference>